<gene>
    <name evidence="2" type="ORF">NP777_10550</name>
</gene>
<protein>
    <submittedName>
        <fullName evidence="2">Tetratricopeptide repeat protein</fullName>
    </submittedName>
</protein>
<dbReference type="Proteomes" id="UP001204746">
    <property type="component" value="Unassembled WGS sequence"/>
</dbReference>
<feature type="repeat" description="TPR" evidence="1">
    <location>
        <begin position="6"/>
        <end position="39"/>
    </location>
</feature>
<name>A0ABT1UVP4_9ACTN</name>
<dbReference type="SUPFAM" id="SSF48452">
    <property type="entry name" value="TPR-like"/>
    <property type="match status" value="1"/>
</dbReference>
<dbReference type="InterPro" id="IPR011990">
    <property type="entry name" value="TPR-like_helical_dom_sf"/>
</dbReference>
<dbReference type="EMBL" id="JANIAA010000004">
    <property type="protein sequence ID" value="MCQ8188684.1"/>
    <property type="molecule type" value="Genomic_DNA"/>
</dbReference>
<dbReference type="Pfam" id="PF13414">
    <property type="entry name" value="TPR_11"/>
    <property type="match status" value="1"/>
</dbReference>
<reference evidence="2 3" key="1">
    <citation type="submission" date="2022-07" db="EMBL/GenBank/DDBJ databases">
        <authorList>
            <person name="Phongsopitanun W."/>
            <person name="Tanasupawat S."/>
        </authorList>
    </citation>
    <scope>NUCLEOTIDE SEQUENCE [LARGE SCALE GENOMIC DNA]</scope>
    <source>
        <strain evidence="2 3">RCU-064</strain>
    </source>
</reference>
<dbReference type="InterPro" id="IPR019734">
    <property type="entry name" value="TPR_rpt"/>
</dbReference>
<evidence type="ECO:0000313" key="2">
    <source>
        <dbReference type="EMBL" id="MCQ8188684.1"/>
    </source>
</evidence>
<evidence type="ECO:0000256" key="1">
    <source>
        <dbReference type="PROSITE-ProRule" id="PRU00339"/>
    </source>
</evidence>
<accession>A0ABT1UVP4</accession>
<keyword evidence="1" id="KW-0802">TPR repeat</keyword>
<evidence type="ECO:0000313" key="3">
    <source>
        <dbReference type="Proteomes" id="UP001204746"/>
    </source>
</evidence>
<organism evidence="2 3">
    <name type="scientific">Streptomyces rugosispiralis</name>
    <dbReference type="NCBI Taxonomy" id="2967341"/>
    <lineage>
        <taxon>Bacteria</taxon>
        <taxon>Bacillati</taxon>
        <taxon>Actinomycetota</taxon>
        <taxon>Actinomycetes</taxon>
        <taxon>Kitasatosporales</taxon>
        <taxon>Streptomycetaceae</taxon>
        <taxon>Streptomyces</taxon>
    </lineage>
</organism>
<keyword evidence="3" id="KW-1185">Reference proteome</keyword>
<proteinExistence type="predicted"/>
<sequence length="99" mass="10380">MEPGVPGTLGERGDVHRFAGRYEEAIAAYGRALALDPGYAWALGSRAMANEALGRRAAALADLERAVALNPGYAWAVAQRERLLSSGDSPEGGRNDGPV</sequence>
<comment type="caution">
    <text evidence="2">The sequence shown here is derived from an EMBL/GenBank/DDBJ whole genome shotgun (WGS) entry which is preliminary data.</text>
</comment>
<dbReference type="Gene3D" id="1.25.40.10">
    <property type="entry name" value="Tetratricopeptide repeat domain"/>
    <property type="match status" value="1"/>
</dbReference>
<dbReference type="PROSITE" id="PS50005">
    <property type="entry name" value="TPR"/>
    <property type="match status" value="1"/>
</dbReference>
<dbReference type="SMART" id="SM00028">
    <property type="entry name" value="TPR"/>
    <property type="match status" value="2"/>
</dbReference>